<dbReference type="EMBL" id="VSSQ01006217">
    <property type="protein sequence ID" value="MPM31931.1"/>
    <property type="molecule type" value="Genomic_DNA"/>
</dbReference>
<evidence type="ECO:0000313" key="2">
    <source>
        <dbReference type="EMBL" id="MPM31931.1"/>
    </source>
</evidence>
<name>A0A644YVQ8_9ZZZZ</name>
<gene>
    <name evidence="2" type="ORF">SDC9_78488</name>
</gene>
<feature type="compositionally biased region" description="Basic and acidic residues" evidence="1">
    <location>
        <begin position="65"/>
        <end position="78"/>
    </location>
</feature>
<feature type="region of interest" description="Disordered" evidence="1">
    <location>
        <begin position="62"/>
        <end position="82"/>
    </location>
</feature>
<organism evidence="2">
    <name type="scientific">bioreactor metagenome</name>
    <dbReference type="NCBI Taxonomy" id="1076179"/>
    <lineage>
        <taxon>unclassified sequences</taxon>
        <taxon>metagenomes</taxon>
        <taxon>ecological metagenomes</taxon>
    </lineage>
</organism>
<sequence length="140" mass="15766">MVAVLDMRLLVGNDIGQTLIVHAEGQVDARTEKAEHERRGNLFALPKVIPQNDSIRDTAAQADITDDKVHEQRNHTDDPDGGSNICCDLHRVDACRGIWGKGFRNDRIDVDVECGNAAVYLRSFRIQNIRADRFRAWDQA</sequence>
<protein>
    <submittedName>
        <fullName evidence="2">Uncharacterized protein</fullName>
    </submittedName>
</protein>
<accession>A0A644YVQ8</accession>
<dbReference type="AlphaFoldDB" id="A0A644YVQ8"/>
<evidence type="ECO:0000256" key="1">
    <source>
        <dbReference type="SAM" id="MobiDB-lite"/>
    </source>
</evidence>
<comment type="caution">
    <text evidence="2">The sequence shown here is derived from an EMBL/GenBank/DDBJ whole genome shotgun (WGS) entry which is preliminary data.</text>
</comment>
<reference evidence="2" key="1">
    <citation type="submission" date="2019-08" db="EMBL/GenBank/DDBJ databases">
        <authorList>
            <person name="Kucharzyk K."/>
            <person name="Murdoch R.W."/>
            <person name="Higgins S."/>
            <person name="Loffler F."/>
        </authorList>
    </citation>
    <scope>NUCLEOTIDE SEQUENCE</scope>
</reference>
<proteinExistence type="predicted"/>